<comment type="catalytic activity">
    <reaction evidence="1 4 5">
        <text>[protein]-peptidylproline (omega=180) = [protein]-peptidylproline (omega=0)</text>
        <dbReference type="Rhea" id="RHEA:16237"/>
        <dbReference type="Rhea" id="RHEA-COMP:10747"/>
        <dbReference type="Rhea" id="RHEA-COMP:10748"/>
        <dbReference type="ChEBI" id="CHEBI:83833"/>
        <dbReference type="ChEBI" id="CHEBI:83834"/>
        <dbReference type="EC" id="5.2.1.8"/>
    </reaction>
</comment>
<keyword evidence="9" id="KW-1185">Reference proteome</keyword>
<evidence type="ECO:0000256" key="6">
    <source>
        <dbReference type="SAM" id="MobiDB-lite"/>
    </source>
</evidence>
<evidence type="ECO:0000256" key="1">
    <source>
        <dbReference type="ARBA" id="ARBA00000971"/>
    </source>
</evidence>
<dbReference type="SUPFAM" id="SSF54534">
    <property type="entry name" value="FKBP-like"/>
    <property type="match status" value="1"/>
</dbReference>
<dbReference type="Pfam" id="PF00254">
    <property type="entry name" value="FKBP_C"/>
    <property type="match status" value="1"/>
</dbReference>
<dbReference type="Proteomes" id="UP000887023">
    <property type="component" value="Chromosome"/>
</dbReference>
<feature type="domain" description="PPIase FKBP-type" evidence="7">
    <location>
        <begin position="95"/>
        <end position="182"/>
    </location>
</feature>
<evidence type="ECO:0000256" key="2">
    <source>
        <dbReference type="ARBA" id="ARBA00023110"/>
    </source>
</evidence>
<sequence>MLLVGCGSDEQSAGSTSTSHSAAAASSSAAATAACPAGAGTPDPQWQFPGDTGSIAVTGPTDDARPVVEVTAPFHVETTTVHTLSVGSGSVVAPSAIATVCYEGVNGRTGKVFDSSYDRGLPAQFQLGGVVAGFAKAISGQTVGSDVAVAITSADGYPSGQPQAGIEAGDTLVFVLRILSSP</sequence>
<keyword evidence="2 4" id="KW-0697">Rotamase</keyword>
<proteinExistence type="inferred from homology"/>
<evidence type="ECO:0000313" key="9">
    <source>
        <dbReference type="Proteomes" id="UP000887023"/>
    </source>
</evidence>
<gene>
    <name evidence="8" type="ORF">KV203_09585</name>
</gene>
<evidence type="ECO:0000259" key="7">
    <source>
        <dbReference type="PROSITE" id="PS50059"/>
    </source>
</evidence>
<dbReference type="Gene3D" id="3.10.50.40">
    <property type="match status" value="1"/>
</dbReference>
<evidence type="ECO:0000313" key="8">
    <source>
        <dbReference type="EMBL" id="QXQ15818.1"/>
    </source>
</evidence>
<dbReference type="InterPro" id="IPR001179">
    <property type="entry name" value="PPIase_FKBP_dom"/>
</dbReference>
<dbReference type="RefSeq" id="WP_066470180.1">
    <property type="nucleotide sequence ID" value="NZ_CBCRUZ010000001.1"/>
</dbReference>
<keyword evidence="3 4" id="KW-0413">Isomerase</keyword>
<dbReference type="EMBL" id="CP079105">
    <property type="protein sequence ID" value="QXQ15818.1"/>
    <property type="molecule type" value="Genomic_DNA"/>
</dbReference>
<evidence type="ECO:0000256" key="3">
    <source>
        <dbReference type="ARBA" id="ARBA00023235"/>
    </source>
</evidence>
<comment type="similarity">
    <text evidence="5">Belongs to the FKBP-type PPIase family.</text>
</comment>
<evidence type="ECO:0000256" key="5">
    <source>
        <dbReference type="RuleBase" id="RU003915"/>
    </source>
</evidence>
<evidence type="ECO:0000256" key="4">
    <source>
        <dbReference type="PROSITE-ProRule" id="PRU00277"/>
    </source>
</evidence>
<protein>
    <recommendedName>
        <fullName evidence="5">Peptidyl-prolyl cis-trans isomerase</fullName>
        <ecNumber evidence="5">5.2.1.8</ecNumber>
    </recommendedName>
</protein>
<organism evidence="8 9">
    <name type="scientific">Skermania pinensis</name>
    <dbReference type="NCBI Taxonomy" id="39122"/>
    <lineage>
        <taxon>Bacteria</taxon>
        <taxon>Bacillati</taxon>
        <taxon>Actinomycetota</taxon>
        <taxon>Actinomycetes</taxon>
        <taxon>Mycobacteriales</taxon>
        <taxon>Gordoniaceae</taxon>
        <taxon>Skermania</taxon>
    </lineage>
</organism>
<dbReference type="PROSITE" id="PS50059">
    <property type="entry name" value="FKBP_PPIASE"/>
    <property type="match status" value="1"/>
</dbReference>
<accession>A0ABX8SD80</accession>
<dbReference type="GO" id="GO:0003755">
    <property type="term" value="F:peptidyl-prolyl cis-trans isomerase activity"/>
    <property type="evidence" value="ECO:0007669"/>
    <property type="project" value="UniProtKB-EC"/>
</dbReference>
<reference evidence="8" key="1">
    <citation type="submission" date="2021-07" db="EMBL/GenBank/DDBJ databases">
        <title>Candidatus Kaistella beijingensis sp. nov. isolated from a municipal wastewater treatment plant is involved in sludge foaming.</title>
        <authorList>
            <person name="Song Y."/>
            <person name="Liu S.-J."/>
        </authorList>
    </citation>
    <scope>NUCLEOTIDE SEQUENCE</scope>
    <source>
        <strain evidence="8">DSM 43998</strain>
    </source>
</reference>
<name>A0ABX8SD80_9ACTN</name>
<feature type="region of interest" description="Disordered" evidence="6">
    <location>
        <begin position="1"/>
        <end position="20"/>
    </location>
</feature>
<dbReference type="InterPro" id="IPR046357">
    <property type="entry name" value="PPIase_dom_sf"/>
</dbReference>
<dbReference type="EC" id="5.2.1.8" evidence="5"/>